<comment type="caution">
    <text evidence="7">The sequence shown here is derived from an EMBL/GenBank/DDBJ whole genome shotgun (WGS) entry which is preliminary data.</text>
</comment>
<sequence length="204" mass="21585">MANKVYVVFHSFYGHVFEMAKAVAEGAAKVADTEVTLFRVPETVDEETLKKAGAYDAQKAFAHIPVIDPAQLADADAVIFGTPTRFGNMSSQMRAFLDRTGGLWAKGGLIGKVGSVFVSTGTQHGGQETTITSFHTTLLHHGMVIVGVPYSQPGLTIMSEITGGSPYGAGTLAAADGSRMPSANELEIARFQGEHVARISAKLK</sequence>
<feature type="binding site" evidence="5">
    <location>
        <position position="13"/>
    </location>
    <ligand>
        <name>NAD(+)</name>
        <dbReference type="ChEBI" id="CHEBI:57540"/>
    </ligand>
</feature>
<dbReference type="GO" id="GO:0010181">
    <property type="term" value="F:FMN binding"/>
    <property type="evidence" value="ECO:0007669"/>
    <property type="project" value="InterPro"/>
</dbReference>
<evidence type="ECO:0000313" key="8">
    <source>
        <dbReference type="Proteomes" id="UP000294614"/>
    </source>
</evidence>
<dbReference type="PROSITE" id="PS50902">
    <property type="entry name" value="FLAVODOXIN_LIKE"/>
    <property type="match status" value="1"/>
</dbReference>
<organism evidence="7 8">
    <name type="scientific">Seleniivibrio woodruffii</name>
    <dbReference type="NCBI Taxonomy" id="1078050"/>
    <lineage>
        <taxon>Bacteria</taxon>
        <taxon>Pseudomonadati</taxon>
        <taxon>Deferribacterota</taxon>
        <taxon>Deferribacteres</taxon>
        <taxon>Deferribacterales</taxon>
        <taxon>Geovibrionaceae</taxon>
        <taxon>Seleniivibrio</taxon>
    </lineage>
</organism>
<dbReference type="NCBIfam" id="NF002999">
    <property type="entry name" value="PRK03767.1"/>
    <property type="match status" value="1"/>
</dbReference>
<dbReference type="AlphaFoldDB" id="A0A4R1K9D7"/>
<dbReference type="InterPro" id="IPR037513">
    <property type="entry name" value="NQO"/>
</dbReference>
<protein>
    <recommendedName>
        <fullName evidence="5">NAD(P)H dehydrogenase (quinone)</fullName>
        <ecNumber evidence="5">1.6.5.2</ecNumber>
    </recommendedName>
    <alternativeName>
        <fullName evidence="5">NAD(P)H:quinone oxidoreductase</fullName>
        <shortName evidence="5">NQO</shortName>
    </alternativeName>
</protein>
<keyword evidence="5" id="KW-0521">NADP</keyword>
<dbReference type="GO" id="GO:0008753">
    <property type="term" value="F:NADPH dehydrogenase (quinone) activity"/>
    <property type="evidence" value="ECO:0007669"/>
    <property type="project" value="RHEA"/>
</dbReference>
<dbReference type="InterPro" id="IPR029039">
    <property type="entry name" value="Flavoprotein-like_sf"/>
</dbReference>
<feature type="binding site" evidence="5">
    <location>
        <position position="140"/>
    </location>
    <ligand>
        <name>FMN</name>
        <dbReference type="ChEBI" id="CHEBI:58210"/>
    </ligand>
</feature>
<feature type="binding site" evidence="5">
    <location>
        <begin position="11"/>
        <end position="16"/>
    </location>
    <ligand>
        <name>FMN</name>
        <dbReference type="ChEBI" id="CHEBI:58210"/>
    </ligand>
</feature>
<dbReference type="PANTHER" id="PTHR30546">
    <property type="entry name" value="FLAVODOXIN-RELATED PROTEIN WRBA-RELATED"/>
    <property type="match status" value="1"/>
</dbReference>
<accession>A0A4R1K9D7</accession>
<evidence type="ECO:0000256" key="3">
    <source>
        <dbReference type="ARBA" id="ARBA00022643"/>
    </source>
</evidence>
<dbReference type="GO" id="GO:0016020">
    <property type="term" value="C:membrane"/>
    <property type="evidence" value="ECO:0007669"/>
    <property type="project" value="TreeGrafter"/>
</dbReference>
<dbReference type="EC" id="1.6.5.2" evidence="5"/>
<dbReference type="FunFam" id="3.40.50.360:FF:000001">
    <property type="entry name" value="NAD(P)H dehydrogenase (Quinone) FQR1-like"/>
    <property type="match status" value="1"/>
</dbReference>
<dbReference type="InterPro" id="IPR010089">
    <property type="entry name" value="Flavoprotein_WrbA-like"/>
</dbReference>
<dbReference type="InterPro" id="IPR005025">
    <property type="entry name" value="FMN_Rdtase-like_dom"/>
</dbReference>
<dbReference type="InterPro" id="IPR008254">
    <property type="entry name" value="Flavodoxin/NO_synth"/>
</dbReference>
<comment type="caution">
    <text evidence="5">Lacks conserved residue(s) required for the propagation of feature annotation.</text>
</comment>
<proteinExistence type="inferred from homology"/>
<comment type="cofactor">
    <cofactor evidence="5">
        <name>FMN</name>
        <dbReference type="ChEBI" id="CHEBI:58210"/>
    </cofactor>
    <text evidence="5">Binds 1 FMN per monomer.</text>
</comment>
<keyword evidence="5" id="KW-0547">Nucleotide-binding</keyword>
<dbReference type="HAMAP" id="MF_01017">
    <property type="entry name" value="NQOR"/>
    <property type="match status" value="1"/>
</dbReference>
<dbReference type="EMBL" id="SMGG01000004">
    <property type="protein sequence ID" value="TCK60965.1"/>
    <property type="molecule type" value="Genomic_DNA"/>
</dbReference>
<feature type="domain" description="Flavodoxin-like" evidence="6">
    <location>
        <begin position="5"/>
        <end position="196"/>
    </location>
</feature>
<evidence type="ECO:0000313" key="7">
    <source>
        <dbReference type="EMBL" id="TCK60965.1"/>
    </source>
</evidence>
<dbReference type="GO" id="GO:0051287">
    <property type="term" value="F:NAD binding"/>
    <property type="evidence" value="ECO:0007669"/>
    <property type="project" value="UniProtKB-UniRule"/>
</dbReference>
<dbReference type="OrthoDB" id="9801479at2"/>
<comment type="catalytic activity">
    <reaction evidence="5">
        <text>a quinone + NADPH + H(+) = a quinol + NADP(+)</text>
        <dbReference type="Rhea" id="RHEA:46164"/>
        <dbReference type="ChEBI" id="CHEBI:15378"/>
        <dbReference type="ChEBI" id="CHEBI:24646"/>
        <dbReference type="ChEBI" id="CHEBI:57783"/>
        <dbReference type="ChEBI" id="CHEBI:58349"/>
        <dbReference type="ChEBI" id="CHEBI:132124"/>
        <dbReference type="EC" id="1.6.5.2"/>
    </reaction>
</comment>
<keyword evidence="8" id="KW-1185">Reference proteome</keyword>
<dbReference type="GO" id="GO:0050660">
    <property type="term" value="F:flavin adenine dinucleotide binding"/>
    <property type="evidence" value="ECO:0007669"/>
    <property type="project" value="UniProtKB-UniRule"/>
</dbReference>
<dbReference type="Gene3D" id="3.40.50.360">
    <property type="match status" value="1"/>
</dbReference>
<comment type="catalytic activity">
    <reaction evidence="5">
        <text>a quinone + NADH + H(+) = a quinol + NAD(+)</text>
        <dbReference type="Rhea" id="RHEA:46160"/>
        <dbReference type="ChEBI" id="CHEBI:15378"/>
        <dbReference type="ChEBI" id="CHEBI:24646"/>
        <dbReference type="ChEBI" id="CHEBI:57540"/>
        <dbReference type="ChEBI" id="CHEBI:57945"/>
        <dbReference type="ChEBI" id="CHEBI:132124"/>
        <dbReference type="EC" id="1.6.5.2"/>
    </reaction>
</comment>
<keyword evidence="2 5" id="KW-0285">Flavoprotein</keyword>
<name>A0A4R1K9D7_9BACT</name>
<keyword evidence="3 5" id="KW-0288">FMN</keyword>
<evidence type="ECO:0000256" key="4">
    <source>
        <dbReference type="ARBA" id="ARBA00023002"/>
    </source>
</evidence>
<keyword evidence="5" id="KW-0520">NAD</keyword>
<dbReference type="NCBIfam" id="TIGR01755">
    <property type="entry name" value="flav_wrbA"/>
    <property type="match status" value="1"/>
</dbReference>
<feature type="binding site" evidence="5">
    <location>
        <begin position="84"/>
        <end position="86"/>
    </location>
    <ligand>
        <name>FMN</name>
        <dbReference type="ChEBI" id="CHEBI:58210"/>
    </ligand>
</feature>
<dbReference type="SUPFAM" id="SSF52218">
    <property type="entry name" value="Flavoproteins"/>
    <property type="match status" value="1"/>
</dbReference>
<dbReference type="GO" id="GO:0050136">
    <property type="term" value="F:NADH dehydrogenase (quinone) (non-electrogenic) activity"/>
    <property type="evidence" value="ECO:0007669"/>
    <property type="project" value="RHEA"/>
</dbReference>
<evidence type="ECO:0000256" key="2">
    <source>
        <dbReference type="ARBA" id="ARBA00022630"/>
    </source>
</evidence>
<dbReference type="PANTHER" id="PTHR30546:SF23">
    <property type="entry name" value="FLAVOPROTEIN-LIKE PROTEIN YCP4-RELATED"/>
    <property type="match status" value="1"/>
</dbReference>
<comment type="similarity">
    <text evidence="1 5">Belongs to the WrbA family.</text>
</comment>
<dbReference type="Pfam" id="PF03358">
    <property type="entry name" value="FMN_red"/>
    <property type="match status" value="1"/>
</dbReference>
<dbReference type="Proteomes" id="UP000294614">
    <property type="component" value="Unassembled WGS sequence"/>
</dbReference>
<reference evidence="7 8" key="1">
    <citation type="submission" date="2019-03" db="EMBL/GenBank/DDBJ databases">
        <title>Genomic Encyclopedia of Type Strains, Phase IV (KMG-IV): sequencing the most valuable type-strain genomes for metagenomic binning, comparative biology and taxonomic classification.</title>
        <authorList>
            <person name="Goeker M."/>
        </authorList>
    </citation>
    <scope>NUCLEOTIDE SEQUENCE [LARGE SCALE GENOMIC DNA]</scope>
    <source>
        <strain evidence="7 8">DSM 24984</strain>
    </source>
</reference>
<keyword evidence="4 5" id="KW-0560">Oxidoreductase</keyword>
<dbReference type="RefSeq" id="WP_132873821.1">
    <property type="nucleotide sequence ID" value="NZ_SMGG01000004.1"/>
</dbReference>
<dbReference type="GO" id="GO:0050661">
    <property type="term" value="F:NADP binding"/>
    <property type="evidence" value="ECO:0007669"/>
    <property type="project" value="UniProtKB-UniRule"/>
</dbReference>
<gene>
    <name evidence="7" type="ORF">C8D98_1846</name>
</gene>
<feature type="binding site" evidence="5">
    <location>
        <position position="104"/>
    </location>
    <ligand>
        <name>substrate</name>
    </ligand>
</feature>
<evidence type="ECO:0000256" key="5">
    <source>
        <dbReference type="HAMAP-Rule" id="MF_01017"/>
    </source>
</evidence>
<evidence type="ECO:0000259" key="6">
    <source>
        <dbReference type="PROSITE" id="PS50902"/>
    </source>
</evidence>
<evidence type="ECO:0000256" key="1">
    <source>
        <dbReference type="ARBA" id="ARBA00006961"/>
    </source>
</evidence>